<protein>
    <submittedName>
        <fullName evidence="1">Uncharacterized protein</fullName>
    </submittedName>
</protein>
<dbReference type="EMBL" id="LGRX02017591">
    <property type="protein sequence ID" value="KAK3260556.1"/>
    <property type="molecule type" value="Genomic_DNA"/>
</dbReference>
<dbReference type="Gene3D" id="2.130.10.10">
    <property type="entry name" value="YVTN repeat-like/Quinoprotein amine dehydrogenase"/>
    <property type="match status" value="1"/>
</dbReference>
<gene>
    <name evidence="1" type="ORF">CYMTET_30491</name>
</gene>
<accession>A0AAE0FK97</accession>
<keyword evidence="2" id="KW-1185">Reference proteome</keyword>
<organism evidence="1 2">
    <name type="scientific">Cymbomonas tetramitiformis</name>
    <dbReference type="NCBI Taxonomy" id="36881"/>
    <lineage>
        <taxon>Eukaryota</taxon>
        <taxon>Viridiplantae</taxon>
        <taxon>Chlorophyta</taxon>
        <taxon>Pyramimonadophyceae</taxon>
        <taxon>Pyramimonadales</taxon>
        <taxon>Pyramimonadaceae</taxon>
        <taxon>Cymbomonas</taxon>
    </lineage>
</organism>
<evidence type="ECO:0000313" key="2">
    <source>
        <dbReference type="Proteomes" id="UP001190700"/>
    </source>
</evidence>
<dbReference type="Proteomes" id="UP001190700">
    <property type="component" value="Unassembled WGS sequence"/>
</dbReference>
<dbReference type="InterPro" id="IPR036322">
    <property type="entry name" value="WD40_repeat_dom_sf"/>
</dbReference>
<dbReference type="SUPFAM" id="SSF50978">
    <property type="entry name" value="WD40 repeat-like"/>
    <property type="match status" value="1"/>
</dbReference>
<dbReference type="InterPro" id="IPR015943">
    <property type="entry name" value="WD40/YVTN_repeat-like_dom_sf"/>
</dbReference>
<name>A0AAE0FK97_9CHLO</name>
<evidence type="ECO:0000313" key="1">
    <source>
        <dbReference type="EMBL" id="KAK3260556.1"/>
    </source>
</evidence>
<sequence length="292" mass="30850">MAESSVELLQIKQRFPGCASGPAVYLHHQGKNYPADLAYAAGCCVVFASVNASDGSIGVSDLYNFDAPVSTLSWSPPRTFLAVVVGCAIHIVTGKLDNSKRFFWYCTASLRLCAQGTALSWTEDGRHLACADDSGRVSLWSVSEGTDVLISKSWEVSFPQSQAFVAAGASIECALASCAAASSTVNLLAPPLEASNTCAPRVVPLEQLATVESLQWRPLGGGCLKRSRATLLVVTSEGLIRLWVQQEGSPACHEHTGEMLVGLKDTAGFSQALVSHNASPCLWTLGGVHNPP</sequence>
<reference evidence="1 2" key="1">
    <citation type="journal article" date="2015" name="Genome Biol. Evol.">
        <title>Comparative Genomics of a Bacterivorous Green Alga Reveals Evolutionary Causalities and Consequences of Phago-Mixotrophic Mode of Nutrition.</title>
        <authorList>
            <person name="Burns J.A."/>
            <person name="Paasch A."/>
            <person name="Narechania A."/>
            <person name="Kim E."/>
        </authorList>
    </citation>
    <scope>NUCLEOTIDE SEQUENCE [LARGE SCALE GENOMIC DNA]</scope>
    <source>
        <strain evidence="1 2">PLY_AMNH</strain>
    </source>
</reference>
<proteinExistence type="predicted"/>
<dbReference type="AlphaFoldDB" id="A0AAE0FK97"/>
<comment type="caution">
    <text evidence="1">The sequence shown here is derived from an EMBL/GenBank/DDBJ whole genome shotgun (WGS) entry which is preliminary data.</text>
</comment>